<dbReference type="FunFam" id="2.60.34.10:FF:000012">
    <property type="entry name" value="Heat shock 70 kDa protein"/>
    <property type="match status" value="1"/>
</dbReference>
<comment type="similarity">
    <text evidence="1">Belongs to the heat shock protein 70 family.</text>
</comment>
<dbReference type="AlphaFoldDB" id="A0A7C9CRH6"/>
<dbReference type="GO" id="GO:0016787">
    <property type="term" value="F:hydrolase activity"/>
    <property type="evidence" value="ECO:0007669"/>
    <property type="project" value="UniProtKB-KW"/>
</dbReference>
<dbReference type="GO" id="GO:0005524">
    <property type="term" value="F:ATP binding"/>
    <property type="evidence" value="ECO:0007669"/>
    <property type="project" value="UniProtKB-KW"/>
</dbReference>
<reference evidence="4" key="2">
    <citation type="submission" date="2020-07" db="EMBL/GenBank/DDBJ databases">
        <authorList>
            <person name="Vera ALvarez R."/>
            <person name="Arias-Moreno D.M."/>
            <person name="Jimenez-Jacinto V."/>
            <person name="Jimenez-Bremont J.F."/>
            <person name="Swaminathan K."/>
            <person name="Moose S.P."/>
            <person name="Guerrero-Gonzalez M.L."/>
            <person name="Marino-Ramirez L."/>
            <person name="Landsman D."/>
            <person name="Rodriguez-Kessler M."/>
            <person name="Delgado-Sanchez P."/>
        </authorList>
    </citation>
    <scope>NUCLEOTIDE SEQUENCE</scope>
    <source>
        <tissue evidence="4">Cladode</tissue>
    </source>
</reference>
<reference evidence="4" key="1">
    <citation type="journal article" date="2013" name="J. Plant Res.">
        <title>Effect of fungi and light on seed germination of three Opuntia species from semiarid lands of central Mexico.</title>
        <authorList>
            <person name="Delgado-Sanchez P."/>
            <person name="Jimenez-Bremont J.F."/>
            <person name="Guerrero-Gonzalez Mde L."/>
            <person name="Flores J."/>
        </authorList>
    </citation>
    <scope>NUCLEOTIDE SEQUENCE</scope>
    <source>
        <tissue evidence="4">Cladode</tissue>
    </source>
</reference>
<accession>A0A7C9CRH6</accession>
<evidence type="ECO:0000313" key="4">
    <source>
        <dbReference type="EMBL" id="MBA4623547.1"/>
    </source>
</evidence>
<dbReference type="SUPFAM" id="SSF100920">
    <property type="entry name" value="Heat shock protein 70kD (HSP70), peptide-binding domain"/>
    <property type="match status" value="1"/>
</dbReference>
<dbReference type="PANTHER" id="PTHR19375">
    <property type="entry name" value="HEAT SHOCK PROTEIN 70KDA"/>
    <property type="match status" value="1"/>
</dbReference>
<dbReference type="EC" id="3.6.1.3" evidence="4"/>
<name>A0A7C9CRH6_OPUST</name>
<dbReference type="Pfam" id="PF00012">
    <property type="entry name" value="HSP70"/>
    <property type="match status" value="1"/>
</dbReference>
<sequence>MEVAKTPTLHVAPNTLGIETLGGVMTPLIPKNTVIPTKRSHIFTTSHDNQEIVTIQIFESEGTLTKDNNLLGRFELTGIMQAPSGVPEIETAFEIDADGIMKVSAAEKASGKSEKITITNCNDKGRLSQEEIDRMVKNAKDFPVVDKEAQGMIDARNHWERARFQEAIELTAINQTGCGS</sequence>
<dbReference type="Gene3D" id="2.60.34.10">
    <property type="entry name" value="Substrate Binding Domain Of DNAk, Chain A, domain 1"/>
    <property type="match status" value="1"/>
</dbReference>
<protein>
    <submittedName>
        <fullName evidence="4">Adenosinetriphosphatase</fullName>
        <ecNumber evidence="4">3.6.1.3</ecNumber>
    </submittedName>
</protein>
<evidence type="ECO:0000256" key="1">
    <source>
        <dbReference type="ARBA" id="ARBA00007381"/>
    </source>
</evidence>
<dbReference type="InterPro" id="IPR029047">
    <property type="entry name" value="HSP70_peptide-bd_sf"/>
</dbReference>
<evidence type="ECO:0000256" key="2">
    <source>
        <dbReference type="ARBA" id="ARBA00022741"/>
    </source>
</evidence>
<evidence type="ECO:0000256" key="3">
    <source>
        <dbReference type="ARBA" id="ARBA00022840"/>
    </source>
</evidence>
<proteinExistence type="inferred from homology"/>
<keyword evidence="3" id="KW-0067">ATP-binding</keyword>
<dbReference type="InterPro" id="IPR013126">
    <property type="entry name" value="Hsp_70_fam"/>
</dbReference>
<dbReference type="GO" id="GO:0140662">
    <property type="term" value="F:ATP-dependent protein folding chaperone"/>
    <property type="evidence" value="ECO:0007669"/>
    <property type="project" value="InterPro"/>
</dbReference>
<organism evidence="4">
    <name type="scientific">Opuntia streptacantha</name>
    <name type="common">Prickly pear cactus</name>
    <name type="synonym">Opuntia cardona</name>
    <dbReference type="NCBI Taxonomy" id="393608"/>
    <lineage>
        <taxon>Eukaryota</taxon>
        <taxon>Viridiplantae</taxon>
        <taxon>Streptophyta</taxon>
        <taxon>Embryophyta</taxon>
        <taxon>Tracheophyta</taxon>
        <taxon>Spermatophyta</taxon>
        <taxon>Magnoliopsida</taxon>
        <taxon>eudicotyledons</taxon>
        <taxon>Gunneridae</taxon>
        <taxon>Pentapetalae</taxon>
        <taxon>Caryophyllales</taxon>
        <taxon>Cactineae</taxon>
        <taxon>Cactaceae</taxon>
        <taxon>Opuntioideae</taxon>
        <taxon>Opuntia</taxon>
    </lineage>
</organism>
<keyword evidence="2" id="KW-0547">Nucleotide-binding</keyword>
<keyword evidence="4" id="KW-0378">Hydrolase</keyword>
<dbReference type="PRINTS" id="PR00301">
    <property type="entry name" value="HEATSHOCK70"/>
</dbReference>
<dbReference type="EMBL" id="GISG01043275">
    <property type="protein sequence ID" value="MBA4623547.1"/>
    <property type="molecule type" value="Transcribed_RNA"/>
</dbReference>